<protein>
    <submittedName>
        <fullName evidence="1">Uncharacterized protein</fullName>
    </submittedName>
</protein>
<accession>A0ABP7C649</accession>
<dbReference type="EMBL" id="BAABBE010000037">
    <property type="protein sequence ID" value="GAA3680685.1"/>
    <property type="molecule type" value="Genomic_DNA"/>
</dbReference>
<dbReference type="Proteomes" id="UP001500711">
    <property type="component" value="Unassembled WGS sequence"/>
</dbReference>
<keyword evidence="2" id="KW-1185">Reference proteome</keyword>
<dbReference type="RefSeq" id="WP_346135963.1">
    <property type="nucleotide sequence ID" value="NZ_BAABBE010000037.1"/>
</dbReference>
<organism evidence="1 2">
    <name type="scientific">Lentzea roselyniae</name>
    <dbReference type="NCBI Taxonomy" id="531940"/>
    <lineage>
        <taxon>Bacteria</taxon>
        <taxon>Bacillati</taxon>
        <taxon>Actinomycetota</taxon>
        <taxon>Actinomycetes</taxon>
        <taxon>Pseudonocardiales</taxon>
        <taxon>Pseudonocardiaceae</taxon>
        <taxon>Lentzea</taxon>
    </lineage>
</organism>
<gene>
    <name evidence="1" type="ORF">GCM10022267_79310</name>
</gene>
<evidence type="ECO:0000313" key="2">
    <source>
        <dbReference type="Proteomes" id="UP001500711"/>
    </source>
</evidence>
<name>A0ABP7C649_9PSEU</name>
<evidence type="ECO:0000313" key="1">
    <source>
        <dbReference type="EMBL" id="GAA3680685.1"/>
    </source>
</evidence>
<reference evidence="2" key="1">
    <citation type="journal article" date="2019" name="Int. J. Syst. Evol. Microbiol.">
        <title>The Global Catalogue of Microorganisms (GCM) 10K type strain sequencing project: providing services to taxonomists for standard genome sequencing and annotation.</title>
        <authorList>
            <consortium name="The Broad Institute Genomics Platform"/>
            <consortium name="The Broad Institute Genome Sequencing Center for Infectious Disease"/>
            <person name="Wu L."/>
            <person name="Ma J."/>
        </authorList>
    </citation>
    <scope>NUCLEOTIDE SEQUENCE [LARGE SCALE GENOMIC DNA]</scope>
    <source>
        <strain evidence="2">JCM 17494</strain>
    </source>
</reference>
<comment type="caution">
    <text evidence="1">The sequence shown here is derived from an EMBL/GenBank/DDBJ whole genome shotgun (WGS) entry which is preliminary data.</text>
</comment>
<sequence length="72" mass="6968">MGADVLTWPVFVLPAPGCPLDVVPFDGGPDTGAGPCAALLGEAAPGVGVDVLGALLDSALLDGVWLGADVPT</sequence>
<proteinExistence type="predicted"/>